<dbReference type="AlphaFoldDB" id="A0AAV4IXI5"/>
<accession>A0AAV4IXI5</accession>
<dbReference type="EMBL" id="BMAT01013502">
    <property type="protein sequence ID" value="GFS14138.1"/>
    <property type="molecule type" value="Genomic_DNA"/>
</dbReference>
<evidence type="ECO:0000313" key="1">
    <source>
        <dbReference type="EMBL" id="GFS14138.1"/>
    </source>
</evidence>
<keyword evidence="2" id="KW-1185">Reference proteome</keyword>
<proteinExistence type="predicted"/>
<dbReference type="Proteomes" id="UP000762676">
    <property type="component" value="Unassembled WGS sequence"/>
</dbReference>
<comment type="caution">
    <text evidence="1">The sequence shown here is derived from an EMBL/GenBank/DDBJ whole genome shotgun (WGS) entry which is preliminary data.</text>
</comment>
<protein>
    <submittedName>
        <fullName evidence="1">Uncharacterized protein</fullName>
    </submittedName>
</protein>
<sequence>MERVGVCTYEHCVHWFGETGRSGESSVNCAYQHLSLSLSLSSCTRAPSPQLALARPVGPGRRASAACCVLNHDWKQRAPTHPPSLFLFVSPKTHLGSLYIFPFDHEVLTLSENRSEAVDLMRNKVT</sequence>
<gene>
    <name evidence="1" type="ORF">ElyMa_006738200</name>
</gene>
<name>A0AAV4IXI5_9GAST</name>
<evidence type="ECO:0000313" key="2">
    <source>
        <dbReference type="Proteomes" id="UP000762676"/>
    </source>
</evidence>
<reference evidence="1 2" key="1">
    <citation type="journal article" date="2021" name="Elife">
        <title>Chloroplast acquisition without the gene transfer in kleptoplastic sea slugs, Plakobranchus ocellatus.</title>
        <authorList>
            <person name="Maeda T."/>
            <person name="Takahashi S."/>
            <person name="Yoshida T."/>
            <person name="Shimamura S."/>
            <person name="Takaki Y."/>
            <person name="Nagai Y."/>
            <person name="Toyoda A."/>
            <person name="Suzuki Y."/>
            <person name="Arimoto A."/>
            <person name="Ishii H."/>
            <person name="Satoh N."/>
            <person name="Nishiyama T."/>
            <person name="Hasebe M."/>
            <person name="Maruyama T."/>
            <person name="Minagawa J."/>
            <person name="Obokata J."/>
            <person name="Shigenobu S."/>
        </authorList>
    </citation>
    <scope>NUCLEOTIDE SEQUENCE [LARGE SCALE GENOMIC DNA]</scope>
</reference>
<organism evidence="1 2">
    <name type="scientific">Elysia marginata</name>
    <dbReference type="NCBI Taxonomy" id="1093978"/>
    <lineage>
        <taxon>Eukaryota</taxon>
        <taxon>Metazoa</taxon>
        <taxon>Spiralia</taxon>
        <taxon>Lophotrochozoa</taxon>
        <taxon>Mollusca</taxon>
        <taxon>Gastropoda</taxon>
        <taxon>Heterobranchia</taxon>
        <taxon>Euthyneura</taxon>
        <taxon>Panpulmonata</taxon>
        <taxon>Sacoglossa</taxon>
        <taxon>Placobranchoidea</taxon>
        <taxon>Plakobranchidae</taxon>
        <taxon>Elysia</taxon>
    </lineage>
</organism>